<keyword evidence="1" id="KW-0812">Transmembrane</keyword>
<keyword evidence="1" id="KW-1133">Transmembrane helix</keyword>
<feature type="transmembrane region" description="Helical" evidence="1">
    <location>
        <begin position="121"/>
        <end position="137"/>
    </location>
</feature>
<dbReference type="RefSeq" id="WP_141789498.1">
    <property type="nucleotide sequence ID" value="NZ_BAAAKX010000012.1"/>
</dbReference>
<proteinExistence type="predicted"/>
<accession>A0A542ZN25</accession>
<dbReference type="InterPro" id="IPR010390">
    <property type="entry name" value="ABC-2_transporter-like"/>
</dbReference>
<feature type="transmembrane region" description="Helical" evidence="1">
    <location>
        <begin position="237"/>
        <end position="257"/>
    </location>
</feature>
<comment type="caution">
    <text evidence="2">The sequence shown here is derived from an EMBL/GenBank/DDBJ whole genome shotgun (WGS) entry which is preliminary data.</text>
</comment>
<evidence type="ECO:0000313" key="3">
    <source>
        <dbReference type="Proteomes" id="UP000319514"/>
    </source>
</evidence>
<feature type="transmembrane region" description="Helical" evidence="1">
    <location>
        <begin position="149"/>
        <end position="175"/>
    </location>
</feature>
<reference evidence="2 3" key="1">
    <citation type="submission" date="2019-06" db="EMBL/GenBank/DDBJ databases">
        <title>Sequencing the genomes of 1000 actinobacteria strains.</title>
        <authorList>
            <person name="Klenk H.-P."/>
        </authorList>
    </citation>
    <scope>NUCLEOTIDE SEQUENCE [LARGE SCALE GENOMIC DNA]</scope>
    <source>
        <strain evidence="2 3">DSM 18082</strain>
    </source>
</reference>
<dbReference type="OrthoDB" id="9788195at2"/>
<evidence type="ECO:0000256" key="1">
    <source>
        <dbReference type="SAM" id="Phobius"/>
    </source>
</evidence>
<dbReference type="AlphaFoldDB" id="A0A542ZN25"/>
<feature type="transmembrane region" description="Helical" evidence="1">
    <location>
        <begin position="28"/>
        <end position="50"/>
    </location>
</feature>
<dbReference type="EMBL" id="VFOQ01000001">
    <property type="protein sequence ID" value="TQL61761.1"/>
    <property type="molecule type" value="Genomic_DNA"/>
</dbReference>
<sequence length="269" mass="28818">MAETTWATPYRAILASRVRAQRAYRTGFALDLTSSLLIGVTELAEIWIIFHNVQVLGGLDFHAILLLFGLSNLAFSSADLLVGHLDTLPTYIRAGTVDAFYVRPLPLLAQLMTSEISLRRMTRIVVALVALGFGLSLNDIDWGPATVAMLLVAAVFGTAIFAGLFTCAAALQFFLVNGSELTNSFTYGGAYASSQPAAVFPAPLKLVFGYLVPVAFTAYLPTLAILGLPGPAGLPTWLAWLTPLAAAWVWGLAALLWRWGTRHYQGGGG</sequence>
<keyword evidence="3" id="KW-1185">Reference proteome</keyword>
<gene>
    <name evidence="2" type="ORF">FB474_3180</name>
</gene>
<organism evidence="2 3">
    <name type="scientific">Oryzihumus leptocrescens</name>
    <dbReference type="NCBI Taxonomy" id="297536"/>
    <lineage>
        <taxon>Bacteria</taxon>
        <taxon>Bacillati</taxon>
        <taxon>Actinomycetota</taxon>
        <taxon>Actinomycetes</taxon>
        <taxon>Micrococcales</taxon>
        <taxon>Intrasporangiaceae</taxon>
        <taxon>Oryzihumus</taxon>
    </lineage>
</organism>
<dbReference type="PANTHER" id="PTHR36833">
    <property type="entry name" value="SLR0610 PROTEIN-RELATED"/>
    <property type="match status" value="1"/>
</dbReference>
<feature type="transmembrane region" description="Helical" evidence="1">
    <location>
        <begin position="206"/>
        <end position="225"/>
    </location>
</feature>
<keyword evidence="1" id="KW-0472">Membrane</keyword>
<dbReference type="Proteomes" id="UP000319514">
    <property type="component" value="Unassembled WGS sequence"/>
</dbReference>
<dbReference type="PANTHER" id="PTHR36833:SF1">
    <property type="entry name" value="INTEGRAL MEMBRANE TRANSPORT PROTEIN"/>
    <property type="match status" value="1"/>
</dbReference>
<protein>
    <submittedName>
        <fullName evidence="2">ABC-2 type transport system permease protein</fullName>
    </submittedName>
</protein>
<feature type="transmembrane region" description="Helical" evidence="1">
    <location>
        <begin position="62"/>
        <end position="83"/>
    </location>
</feature>
<dbReference type="Pfam" id="PF06182">
    <property type="entry name" value="ABC2_membrane_6"/>
    <property type="match status" value="1"/>
</dbReference>
<evidence type="ECO:0000313" key="2">
    <source>
        <dbReference type="EMBL" id="TQL61761.1"/>
    </source>
</evidence>
<name>A0A542ZN25_9MICO</name>